<sequence>MTIPNFVAIDVETTLNGNEDVGLAHPMHPDNKVILYGISNFVTDNIMDFMRSVETLDSTWKLADVVCGHNISFDLMYLYKYPILKYSLQKLKIWDTQLAEYILSAQRTKFSSLDELSIKYGLPVKDDKIKKYFEAGLGSDKIPREELEPYLKQDLANTRKIAELQYEIAVKQDQLTLIETQMAALHATTEMQFNGLHVDRSALDKYTVEVVDDYVGIRLDLEDLAKGLVDDINSPKQWSQFFFGGVKKVKVKEEVGVYKNGNTKFKLKEKLIKIEPFVRYTPDPDKVSAKTGQVSVDDAVLKDMMAHTLNPKAIEVINALLKYRELSKQLSTYVQGLSKHMIGDFIHGKLNHTATVTGRLSSTSPNLQNISNNPIKQIFTSRFVGGYIVEVDFNQLEVVALAHVTGDVQLIGDISSGADIHSELYKGMFGRYPTKEERKPFKSRTFQLIYGAGAKAISKQAGCSLDEAKKFIEVFYHRYPGVAGWHRDFAVKVETESTYEFDDEGFREKVKTFVLKTETGRRFAFKEYHDDSTWSARSYTFSPTELKNYPIQGLATGDIVPMMLGIIFARLKGRDDVKMVNTIHDSLMFDVKADASANFVKEIIDILKDTHLYFYEIFKTPLALKLNAGASVGTNWFNMEEIV</sequence>
<dbReference type="PANTHER" id="PTHR10133:SF27">
    <property type="entry name" value="DNA POLYMERASE NU"/>
    <property type="match status" value="1"/>
</dbReference>
<dbReference type="GO" id="GO:0003887">
    <property type="term" value="F:DNA-directed DNA polymerase activity"/>
    <property type="evidence" value="ECO:0007669"/>
    <property type="project" value="InterPro"/>
</dbReference>
<keyword evidence="2" id="KW-1194">Viral DNA replication</keyword>
<proteinExistence type="predicted"/>
<dbReference type="GO" id="GO:0003677">
    <property type="term" value="F:DNA binding"/>
    <property type="evidence" value="ECO:0007669"/>
    <property type="project" value="InterPro"/>
</dbReference>
<dbReference type="InterPro" id="IPR036397">
    <property type="entry name" value="RNaseH_sf"/>
</dbReference>
<dbReference type="PRINTS" id="PR00868">
    <property type="entry name" value="DNAPOLI"/>
</dbReference>
<dbReference type="SUPFAM" id="SSF53098">
    <property type="entry name" value="Ribonuclease H-like"/>
    <property type="match status" value="1"/>
</dbReference>
<evidence type="ECO:0000256" key="1">
    <source>
        <dbReference type="ARBA" id="ARBA00022705"/>
    </source>
</evidence>
<protein>
    <submittedName>
        <fullName evidence="4">PolA DNA polymerase I - 3'-5' exonuclease and polymerase domains</fullName>
    </submittedName>
</protein>
<evidence type="ECO:0000256" key="2">
    <source>
        <dbReference type="ARBA" id="ARBA00023109"/>
    </source>
</evidence>
<dbReference type="PANTHER" id="PTHR10133">
    <property type="entry name" value="DNA POLYMERASE I"/>
    <property type="match status" value="1"/>
</dbReference>
<keyword evidence="4" id="KW-0540">Nuclease</keyword>
<dbReference type="GO" id="GO:0039693">
    <property type="term" value="P:viral DNA genome replication"/>
    <property type="evidence" value="ECO:0007669"/>
    <property type="project" value="UniProtKB-KW"/>
</dbReference>
<dbReference type="GO" id="GO:0004527">
    <property type="term" value="F:exonuclease activity"/>
    <property type="evidence" value="ECO:0007669"/>
    <property type="project" value="UniProtKB-KW"/>
</dbReference>
<dbReference type="InterPro" id="IPR043502">
    <property type="entry name" value="DNA/RNA_pol_sf"/>
</dbReference>
<dbReference type="InterPro" id="IPR001098">
    <property type="entry name" value="DNA-dir_DNA_pol_A_palm_dom"/>
</dbReference>
<dbReference type="Gene3D" id="3.30.70.370">
    <property type="match status" value="1"/>
</dbReference>
<keyword evidence="4" id="KW-0378">Hydrolase</keyword>
<dbReference type="Gene3D" id="1.10.150.20">
    <property type="entry name" value="5' to 3' exonuclease, C-terminal subdomain"/>
    <property type="match status" value="1"/>
</dbReference>
<accession>A0A6J5LIA9</accession>
<evidence type="ECO:0000313" key="4">
    <source>
        <dbReference type="EMBL" id="CAB4132817.1"/>
    </source>
</evidence>
<reference evidence="4" key="1">
    <citation type="submission" date="2020-04" db="EMBL/GenBank/DDBJ databases">
        <authorList>
            <person name="Chiriac C."/>
            <person name="Salcher M."/>
            <person name="Ghai R."/>
            <person name="Kavagutti S V."/>
        </authorList>
    </citation>
    <scope>NUCLEOTIDE SEQUENCE</scope>
</reference>
<dbReference type="EMBL" id="LR796272">
    <property type="protein sequence ID" value="CAB4132817.1"/>
    <property type="molecule type" value="Genomic_DNA"/>
</dbReference>
<keyword evidence="1" id="KW-0235">DNA replication</keyword>
<organism evidence="4">
    <name type="scientific">uncultured Caudovirales phage</name>
    <dbReference type="NCBI Taxonomy" id="2100421"/>
    <lineage>
        <taxon>Viruses</taxon>
        <taxon>Duplodnaviria</taxon>
        <taxon>Heunggongvirae</taxon>
        <taxon>Uroviricota</taxon>
        <taxon>Caudoviricetes</taxon>
        <taxon>Peduoviridae</taxon>
        <taxon>Maltschvirus</taxon>
        <taxon>Maltschvirus maltsch</taxon>
    </lineage>
</organism>
<dbReference type="Pfam" id="PF00476">
    <property type="entry name" value="DNA_pol_A"/>
    <property type="match status" value="1"/>
</dbReference>
<feature type="domain" description="DNA-directed DNA polymerase family A palm" evidence="3">
    <location>
        <begin position="372"/>
        <end position="595"/>
    </location>
</feature>
<evidence type="ECO:0000259" key="3">
    <source>
        <dbReference type="SMART" id="SM00482"/>
    </source>
</evidence>
<dbReference type="SMART" id="SM00482">
    <property type="entry name" value="POLAc"/>
    <property type="match status" value="1"/>
</dbReference>
<gene>
    <name evidence="4" type="ORF">UFOVP251_23</name>
</gene>
<dbReference type="SUPFAM" id="SSF56672">
    <property type="entry name" value="DNA/RNA polymerases"/>
    <property type="match status" value="1"/>
</dbReference>
<keyword evidence="4" id="KW-0269">Exonuclease</keyword>
<dbReference type="Gene3D" id="3.30.420.10">
    <property type="entry name" value="Ribonuclease H-like superfamily/Ribonuclease H"/>
    <property type="match status" value="1"/>
</dbReference>
<dbReference type="InterPro" id="IPR002298">
    <property type="entry name" value="DNA_polymerase_A"/>
</dbReference>
<dbReference type="Gene3D" id="1.20.1060.10">
    <property type="entry name" value="Taq DNA Polymerase, Chain T, domain 4"/>
    <property type="match status" value="1"/>
</dbReference>
<dbReference type="InterPro" id="IPR012337">
    <property type="entry name" value="RNaseH-like_sf"/>
</dbReference>
<dbReference type="GO" id="GO:0006261">
    <property type="term" value="P:DNA-templated DNA replication"/>
    <property type="evidence" value="ECO:0007669"/>
    <property type="project" value="InterPro"/>
</dbReference>
<name>A0A6J5LIA9_9CAUD</name>
<dbReference type="GO" id="GO:0006302">
    <property type="term" value="P:double-strand break repair"/>
    <property type="evidence" value="ECO:0007669"/>
    <property type="project" value="TreeGrafter"/>
</dbReference>